<accession>A0A2I2EYV6</accession>
<dbReference type="InterPro" id="IPR012471">
    <property type="entry name" value="DUF1690"/>
</dbReference>
<gene>
    <name evidence="2" type="ORF">BDW47DRAFT_113752</name>
</gene>
<proteinExistence type="predicted"/>
<dbReference type="Proteomes" id="UP000234585">
    <property type="component" value="Unassembled WGS sequence"/>
</dbReference>
<dbReference type="GeneID" id="36521658"/>
<reference evidence="2 3" key="1">
    <citation type="submission" date="2017-12" db="EMBL/GenBank/DDBJ databases">
        <authorList>
            <consortium name="DOE Joint Genome Institute"/>
            <person name="Haridas S."/>
            <person name="Kjaerbolling I."/>
            <person name="Vesth T.C."/>
            <person name="Frisvad J.C."/>
            <person name="Nybo J.L."/>
            <person name="Theobald S."/>
            <person name="Kuo A."/>
            <person name="Bowyer P."/>
            <person name="Matsuda Y."/>
            <person name="Mondo S."/>
            <person name="Lyhne E.K."/>
            <person name="Kogle M.E."/>
            <person name="Clum A."/>
            <person name="Lipzen A."/>
            <person name="Salamov A."/>
            <person name="Ngan C.Y."/>
            <person name="Daum C."/>
            <person name="Chiniquy J."/>
            <person name="Barry K."/>
            <person name="LaButti K."/>
            <person name="Simmons B.A."/>
            <person name="Magnuson J.K."/>
            <person name="Mortensen U.H."/>
            <person name="Larsen T.O."/>
            <person name="Grigoriev I.V."/>
            <person name="Baker S.E."/>
            <person name="Andersen M.R."/>
            <person name="Nordberg H.P."/>
            <person name="Cantor M.N."/>
            <person name="Hua S.X."/>
        </authorList>
    </citation>
    <scope>NUCLEOTIDE SEQUENCE [LARGE SCALE GENOMIC DNA]</scope>
    <source>
        <strain evidence="2 3">CBS 102.13</strain>
    </source>
</reference>
<evidence type="ECO:0000313" key="3">
    <source>
        <dbReference type="Proteomes" id="UP000234585"/>
    </source>
</evidence>
<name>A0A2I2EYV6_ASPCN</name>
<protein>
    <recommendedName>
        <fullName evidence="4">DUF1690-domain-containing protein</fullName>
    </recommendedName>
</protein>
<sequence>MTNHISRDHGGSRLLATLSSQLDDPSLSEQFGIAPSIALLHSFPDVSGSRPESVIRKSRAKKVEKTVQFCYRPHIMGSGSSKPEATAGSKHIFSSGSPVQFSSNLVDSLQSSSETDSSRAKSLELQIQARVSQELERIRAREQQTVAEIEKRIAQAPENNIPAAPSSSTTTYSYPPGSLNLDAPRIPFAGRETDAPAFDTAAAAASQGQPINRGLTRDSVNEDVEQLRAKLEGRRKLVELDDGLVKAKEDVVSCLRLNDRRPLDCWKEVEGFKKEVARMEQAFVDRVVG</sequence>
<dbReference type="AlphaFoldDB" id="A0A2I2EYV6"/>
<feature type="region of interest" description="Disordered" evidence="1">
    <location>
        <begin position="157"/>
        <end position="179"/>
    </location>
</feature>
<dbReference type="Pfam" id="PF07956">
    <property type="entry name" value="DUF1690"/>
    <property type="match status" value="2"/>
</dbReference>
<evidence type="ECO:0000256" key="1">
    <source>
        <dbReference type="SAM" id="MobiDB-lite"/>
    </source>
</evidence>
<dbReference type="RefSeq" id="XP_024667562.1">
    <property type="nucleotide sequence ID" value="XM_024814498.1"/>
</dbReference>
<dbReference type="EMBL" id="KZ559203">
    <property type="protein sequence ID" value="PLB33550.1"/>
    <property type="molecule type" value="Genomic_DNA"/>
</dbReference>
<keyword evidence="3" id="KW-1185">Reference proteome</keyword>
<organism evidence="2 3">
    <name type="scientific">Aspergillus candidus</name>
    <dbReference type="NCBI Taxonomy" id="41067"/>
    <lineage>
        <taxon>Eukaryota</taxon>
        <taxon>Fungi</taxon>
        <taxon>Dikarya</taxon>
        <taxon>Ascomycota</taxon>
        <taxon>Pezizomycotina</taxon>
        <taxon>Eurotiomycetes</taxon>
        <taxon>Eurotiomycetidae</taxon>
        <taxon>Eurotiales</taxon>
        <taxon>Aspergillaceae</taxon>
        <taxon>Aspergillus</taxon>
        <taxon>Aspergillus subgen. Circumdati</taxon>
    </lineage>
</organism>
<dbReference type="OrthoDB" id="5544375at2759"/>
<evidence type="ECO:0000313" key="2">
    <source>
        <dbReference type="EMBL" id="PLB33550.1"/>
    </source>
</evidence>
<feature type="compositionally biased region" description="Low complexity" evidence="1">
    <location>
        <begin position="162"/>
        <end position="176"/>
    </location>
</feature>
<evidence type="ECO:0008006" key="4">
    <source>
        <dbReference type="Google" id="ProtNLM"/>
    </source>
</evidence>